<evidence type="ECO:0000313" key="3">
    <source>
        <dbReference type="EnsemblMetazoa" id="G271.1:cds"/>
    </source>
</evidence>
<reference evidence="3" key="1">
    <citation type="submission" date="2022-08" db="UniProtKB">
        <authorList>
            <consortium name="EnsemblMetazoa"/>
        </authorList>
    </citation>
    <scope>IDENTIFICATION</scope>
    <source>
        <strain evidence="3">05x7-T-G4-1.051#20</strain>
    </source>
</reference>
<keyword evidence="1" id="KW-0378">Hydrolase</keyword>
<dbReference type="InterPro" id="IPR051262">
    <property type="entry name" value="SMP-30/CGR1_Lactonase"/>
</dbReference>
<dbReference type="PANTHER" id="PTHR47572:SF4">
    <property type="entry name" value="LACTONASE DRP35"/>
    <property type="match status" value="1"/>
</dbReference>
<protein>
    <recommendedName>
        <fullName evidence="2">SMP-30/Gluconolactonase/LRE-like region domain-containing protein</fullName>
    </recommendedName>
</protein>
<dbReference type="SUPFAM" id="SSF63829">
    <property type="entry name" value="Calcium-dependent phosphotriesterase"/>
    <property type="match status" value="1"/>
</dbReference>
<dbReference type="EnsemblMetazoa" id="G271.1">
    <property type="protein sequence ID" value="G271.1:cds"/>
    <property type="gene ID" value="G271"/>
</dbReference>
<organism evidence="3 4">
    <name type="scientific">Magallana gigas</name>
    <name type="common">Pacific oyster</name>
    <name type="synonym">Crassostrea gigas</name>
    <dbReference type="NCBI Taxonomy" id="29159"/>
    <lineage>
        <taxon>Eukaryota</taxon>
        <taxon>Metazoa</taxon>
        <taxon>Spiralia</taxon>
        <taxon>Lophotrochozoa</taxon>
        <taxon>Mollusca</taxon>
        <taxon>Bivalvia</taxon>
        <taxon>Autobranchia</taxon>
        <taxon>Pteriomorphia</taxon>
        <taxon>Ostreida</taxon>
        <taxon>Ostreoidea</taxon>
        <taxon>Ostreidae</taxon>
        <taxon>Magallana</taxon>
    </lineage>
</organism>
<feature type="domain" description="SMP-30/Gluconolactonase/LRE-like region" evidence="2">
    <location>
        <begin position="30"/>
        <end position="294"/>
    </location>
</feature>
<sequence>MSTDYDICQKLIMEVVEPKFTKIVDGLKGSEGPVFDKDCNFYMVAPEVTKNDSFAGQVLSIDVENNKSSVLCEPAVGGFGGVPAGCQCDKNNMLWIADMRLGLITVEKQGTFTQVCQEDDAGQTMQGCNDCAFDYDGNLWITAPAGKIAPHPYERSMEEPFGSVYCYTNQKKMVRIDTGLRFPNGIAVLHSPDGRPRTLIVAETPTKSLWSYEIEGPGKVRDRKLWGKLPGDLEGGPDGMDFDEDNNLLVAHWGSGFLEVFGSEGGSPHTRIKLPFAKVSNLHFKKGTKEVYVTEHDGHGLWRFEWQRPGKLQYCDNL</sequence>
<evidence type="ECO:0000256" key="1">
    <source>
        <dbReference type="ARBA" id="ARBA00022801"/>
    </source>
</evidence>
<keyword evidence="4" id="KW-1185">Reference proteome</keyword>
<dbReference type="Pfam" id="PF08450">
    <property type="entry name" value="SGL"/>
    <property type="match status" value="1"/>
</dbReference>
<dbReference type="Gene3D" id="2.120.10.30">
    <property type="entry name" value="TolB, C-terminal domain"/>
    <property type="match status" value="1"/>
</dbReference>
<proteinExistence type="predicted"/>
<evidence type="ECO:0000313" key="4">
    <source>
        <dbReference type="Proteomes" id="UP000005408"/>
    </source>
</evidence>
<name>A0A8W8L8W7_MAGGI</name>
<dbReference type="GO" id="GO:0016787">
    <property type="term" value="F:hydrolase activity"/>
    <property type="evidence" value="ECO:0007669"/>
    <property type="project" value="UniProtKB-KW"/>
</dbReference>
<evidence type="ECO:0000259" key="2">
    <source>
        <dbReference type="Pfam" id="PF08450"/>
    </source>
</evidence>
<dbReference type="InterPro" id="IPR013658">
    <property type="entry name" value="SGL"/>
</dbReference>
<dbReference type="AlphaFoldDB" id="A0A8W8L8W7"/>
<dbReference type="PANTHER" id="PTHR47572">
    <property type="entry name" value="LIPOPROTEIN-RELATED"/>
    <property type="match status" value="1"/>
</dbReference>
<dbReference type="Proteomes" id="UP000005408">
    <property type="component" value="Unassembled WGS sequence"/>
</dbReference>
<accession>A0A8W8L8W7</accession>
<dbReference type="InterPro" id="IPR011042">
    <property type="entry name" value="6-blade_b-propeller_TolB-like"/>
</dbReference>